<evidence type="ECO:0000313" key="2">
    <source>
        <dbReference type="Proteomes" id="UP000274822"/>
    </source>
</evidence>
<keyword evidence="2" id="KW-1185">Reference proteome</keyword>
<dbReference type="AlphaFoldDB" id="A0A433QT22"/>
<dbReference type="Proteomes" id="UP000274822">
    <property type="component" value="Unassembled WGS sequence"/>
</dbReference>
<sequence length="195" mass="20252">MEQVIGREVLHVLILGQIVGDVGINNDRGLIGPASGDIANGIAAAANDQERQFELLDKAHALAMGLNREVEATEAVAAEGVGAALEDNGRGAECVNGGLHDGLEKVDVGNIINTVTERDVDRVIFAQGGANLIHVACAREKVAIVLVEGHSHNAICGVKGFLDAVAMVDVDVDVQDTGIVSDGKVVVWSLTFGQT</sequence>
<evidence type="ECO:0000313" key="1">
    <source>
        <dbReference type="EMBL" id="RUS32932.1"/>
    </source>
</evidence>
<reference evidence="1 2" key="1">
    <citation type="journal article" date="2018" name="New Phytol.">
        <title>Phylogenomics of Endogonaceae and evolution of mycorrhizas within Mucoromycota.</title>
        <authorList>
            <person name="Chang Y."/>
            <person name="Desiro A."/>
            <person name="Na H."/>
            <person name="Sandor L."/>
            <person name="Lipzen A."/>
            <person name="Clum A."/>
            <person name="Barry K."/>
            <person name="Grigoriev I.V."/>
            <person name="Martin F.M."/>
            <person name="Stajich J.E."/>
            <person name="Smith M.E."/>
            <person name="Bonito G."/>
            <person name="Spatafora J.W."/>
        </authorList>
    </citation>
    <scope>NUCLEOTIDE SEQUENCE [LARGE SCALE GENOMIC DNA]</scope>
    <source>
        <strain evidence="1 2">AD002</strain>
    </source>
</reference>
<name>A0A433QT22_9FUNG</name>
<proteinExistence type="predicted"/>
<comment type="caution">
    <text evidence="1">The sequence shown here is derived from an EMBL/GenBank/DDBJ whole genome shotgun (WGS) entry which is preliminary data.</text>
</comment>
<accession>A0A433QT22</accession>
<gene>
    <name evidence="1" type="ORF">BC938DRAFT_473769</name>
</gene>
<organism evidence="1 2">
    <name type="scientific">Jimgerdemannia flammicorona</name>
    <dbReference type="NCBI Taxonomy" id="994334"/>
    <lineage>
        <taxon>Eukaryota</taxon>
        <taxon>Fungi</taxon>
        <taxon>Fungi incertae sedis</taxon>
        <taxon>Mucoromycota</taxon>
        <taxon>Mucoromycotina</taxon>
        <taxon>Endogonomycetes</taxon>
        <taxon>Endogonales</taxon>
        <taxon>Endogonaceae</taxon>
        <taxon>Jimgerdemannia</taxon>
    </lineage>
</organism>
<protein>
    <submittedName>
        <fullName evidence="1">Uncharacterized protein</fullName>
    </submittedName>
</protein>
<dbReference type="EMBL" id="RBNJ01001638">
    <property type="protein sequence ID" value="RUS32932.1"/>
    <property type="molecule type" value="Genomic_DNA"/>
</dbReference>